<gene>
    <name evidence="8" type="ORF">METZ01_LOCUS448842</name>
</gene>
<protein>
    <recommendedName>
        <fullName evidence="7">CcmH/CycL/Ccl2/NrfF N-terminal domain-containing protein</fullName>
    </recommendedName>
</protein>
<keyword evidence="2" id="KW-0349">Heme</keyword>
<evidence type="ECO:0000256" key="1">
    <source>
        <dbReference type="ARBA" id="ARBA00010342"/>
    </source>
</evidence>
<feature type="domain" description="CcmH/CycL/Ccl2/NrfF N-terminal" evidence="7">
    <location>
        <begin position="10"/>
        <end position="98"/>
    </location>
</feature>
<dbReference type="GO" id="GO:0046872">
    <property type="term" value="F:metal ion binding"/>
    <property type="evidence" value="ECO:0007669"/>
    <property type="project" value="UniProtKB-KW"/>
</dbReference>
<evidence type="ECO:0000259" key="7">
    <source>
        <dbReference type="Pfam" id="PF03918"/>
    </source>
</evidence>
<dbReference type="InterPro" id="IPR051263">
    <property type="entry name" value="C-type_cytochrome_biogenesis"/>
</dbReference>
<keyword evidence="3" id="KW-0479">Metal-binding</keyword>
<dbReference type="InterPro" id="IPR038297">
    <property type="entry name" value="CcmH/CycL/NrfF/Ccl2_sf"/>
</dbReference>
<evidence type="ECO:0000256" key="2">
    <source>
        <dbReference type="ARBA" id="ARBA00022617"/>
    </source>
</evidence>
<keyword evidence="5" id="KW-0201">Cytochrome c-type biogenesis</keyword>
<evidence type="ECO:0000256" key="3">
    <source>
        <dbReference type="ARBA" id="ARBA00022723"/>
    </source>
</evidence>
<evidence type="ECO:0000256" key="6">
    <source>
        <dbReference type="ARBA" id="ARBA00023004"/>
    </source>
</evidence>
<proteinExistence type="inferred from homology"/>
<comment type="similarity">
    <text evidence="1">Belongs to the CcmH/CycL/Ccl2/NrfF family.</text>
</comment>
<evidence type="ECO:0000256" key="4">
    <source>
        <dbReference type="ARBA" id="ARBA00022729"/>
    </source>
</evidence>
<dbReference type="AlphaFoldDB" id="A0A382ZMS5"/>
<name>A0A382ZMS5_9ZZZZ</name>
<dbReference type="EMBL" id="UINC01184669">
    <property type="protein sequence ID" value="SVD95988.1"/>
    <property type="molecule type" value="Genomic_DNA"/>
</dbReference>
<evidence type="ECO:0000256" key="5">
    <source>
        <dbReference type="ARBA" id="ARBA00022748"/>
    </source>
</evidence>
<organism evidence="8">
    <name type="scientific">marine metagenome</name>
    <dbReference type="NCBI Taxonomy" id="408172"/>
    <lineage>
        <taxon>unclassified sequences</taxon>
        <taxon>metagenomes</taxon>
        <taxon>ecological metagenomes</taxon>
    </lineage>
</organism>
<dbReference type="GO" id="GO:0005886">
    <property type="term" value="C:plasma membrane"/>
    <property type="evidence" value="ECO:0007669"/>
    <property type="project" value="TreeGrafter"/>
</dbReference>
<dbReference type="Pfam" id="PF03918">
    <property type="entry name" value="CcmH"/>
    <property type="match status" value="1"/>
</dbReference>
<keyword evidence="6" id="KW-0408">Iron</keyword>
<dbReference type="Gene3D" id="1.10.8.640">
    <property type="entry name" value="Cytochrome C biogenesis protein"/>
    <property type="match status" value="1"/>
</dbReference>
<accession>A0A382ZMS5</accession>
<dbReference type="PANTHER" id="PTHR47870">
    <property type="entry name" value="CYTOCHROME C-TYPE BIOGENESIS PROTEIN CCMH"/>
    <property type="match status" value="1"/>
</dbReference>
<reference evidence="8" key="1">
    <citation type="submission" date="2018-05" db="EMBL/GenBank/DDBJ databases">
        <authorList>
            <person name="Lanie J.A."/>
            <person name="Ng W.-L."/>
            <person name="Kazmierczak K.M."/>
            <person name="Andrzejewski T.M."/>
            <person name="Davidsen T.M."/>
            <person name="Wayne K.J."/>
            <person name="Tettelin H."/>
            <person name="Glass J.I."/>
            <person name="Rusch D."/>
            <person name="Podicherti R."/>
            <person name="Tsui H.-C.T."/>
            <person name="Winkler M.E."/>
        </authorList>
    </citation>
    <scope>NUCLEOTIDE SEQUENCE</scope>
</reference>
<dbReference type="GO" id="GO:0017004">
    <property type="term" value="P:cytochrome complex assembly"/>
    <property type="evidence" value="ECO:0007669"/>
    <property type="project" value="UniProtKB-KW"/>
</dbReference>
<keyword evidence="4" id="KW-0732">Signal</keyword>
<dbReference type="PANTHER" id="PTHR47870:SF1">
    <property type="entry name" value="CYTOCHROME C-TYPE BIOGENESIS PROTEIN CCMH"/>
    <property type="match status" value="1"/>
</dbReference>
<dbReference type="InterPro" id="IPR005616">
    <property type="entry name" value="CcmH/CycL/Ccl2/NrfF_N"/>
</dbReference>
<dbReference type="CDD" id="cd16378">
    <property type="entry name" value="CcmH_N"/>
    <property type="match status" value="1"/>
</dbReference>
<evidence type="ECO:0000313" key="8">
    <source>
        <dbReference type="EMBL" id="SVD95988.1"/>
    </source>
</evidence>
<sequence>MVYKCLIFLLFLAPMVAQSNTPKELYSFTGIEDQERFSNLIETFRCPKCQSSSLAGSNAPIAQDLKTEIHRLIKEGKSDQQIEAFLRSRYGDFIIYKP</sequence>
<feature type="non-terminal residue" evidence="8">
    <location>
        <position position="98"/>
    </location>
</feature>